<evidence type="ECO:0000313" key="11">
    <source>
        <dbReference type="RefSeq" id="XP_052738579.1"/>
    </source>
</evidence>
<accession>A0ABM3LHP5</accession>
<protein>
    <submittedName>
        <fullName evidence="11">Catalase-like</fullName>
    </submittedName>
</protein>
<sequence>MLKFLIFLIQWAAAMDKNEWDPVKNQILDFKYNNTDPIGMLTTRGGAPVYYREATSTFNLRSLLHSEYFLEKITHIATEKIPERVVHAKGTGAFGYFQVTHDISHFCKAKFLSKVGKKTPIAVRFSTTQGFRGSSDLRRDTRGFAVKFYTEEGNLDIVGFNTPNPATFLSDRSTLWDIATSLPESIFSLLMVLSDMGIPASYTTMNGFGIHTFQVVNNSGVNFYVRFYFKPDAGVKNLFTNEAMNISGIDPDYLSRDFYRKIAKGQRPSWTLCVQILSESDIKKIGHVVFDVTTIISTKEFPLHPVGRIVLTENFNNYHAQVEQMAFCPSSLVPGILGAPDKTFDARRIAHRHAQVYRLGGNFKNIPVNCPFQVRTHTYVRDGVPPVGDNERNAPNYYPNSFHGAQPYKEKYYTNLIDIKETNRPNNFVQAAEYYNELKPEERARLIENLTASVRSALKIIQIKVIKLLSSIHQDLGRLLAKNLNIK</sequence>
<dbReference type="Pfam" id="PF00199">
    <property type="entry name" value="Catalase"/>
    <property type="match status" value="1"/>
</dbReference>
<dbReference type="InterPro" id="IPR024711">
    <property type="entry name" value="Catalase_clade1/3"/>
</dbReference>
<dbReference type="PRINTS" id="PR00067">
    <property type="entry name" value="CATALASE"/>
</dbReference>
<keyword evidence="8" id="KW-0732">Signal</keyword>
<dbReference type="SMART" id="SM01060">
    <property type="entry name" value="Catalase"/>
    <property type="match status" value="1"/>
</dbReference>
<evidence type="ECO:0000256" key="2">
    <source>
        <dbReference type="ARBA" id="ARBA00022559"/>
    </source>
</evidence>
<dbReference type="RefSeq" id="XP_052738579.1">
    <property type="nucleotide sequence ID" value="XM_052882619.1"/>
</dbReference>
<keyword evidence="4" id="KW-0479">Metal-binding</keyword>
<evidence type="ECO:0000256" key="5">
    <source>
        <dbReference type="ARBA" id="ARBA00023002"/>
    </source>
</evidence>
<evidence type="ECO:0000256" key="8">
    <source>
        <dbReference type="SAM" id="SignalP"/>
    </source>
</evidence>
<dbReference type="Gene3D" id="2.40.180.10">
    <property type="entry name" value="Catalase core domain"/>
    <property type="match status" value="1"/>
</dbReference>
<dbReference type="InterPro" id="IPR010582">
    <property type="entry name" value="Catalase_immune_responsive"/>
</dbReference>
<dbReference type="GeneID" id="128198265"/>
<feature type="domain" description="Catalase core" evidence="9">
    <location>
        <begin position="42"/>
        <end position="406"/>
    </location>
</feature>
<feature type="signal peptide" evidence="8">
    <location>
        <begin position="1"/>
        <end position="16"/>
    </location>
</feature>
<dbReference type="PROSITE" id="PS51402">
    <property type="entry name" value="CATALASE_3"/>
    <property type="match status" value="1"/>
</dbReference>
<evidence type="ECO:0000256" key="7">
    <source>
        <dbReference type="ARBA" id="ARBA00023324"/>
    </source>
</evidence>
<dbReference type="Pfam" id="PF06628">
    <property type="entry name" value="Catalase-rel"/>
    <property type="match status" value="1"/>
</dbReference>
<keyword evidence="3" id="KW-0349">Heme</keyword>
<dbReference type="Proteomes" id="UP001652582">
    <property type="component" value="Chromosome 7"/>
</dbReference>
<keyword evidence="10" id="KW-1185">Reference proteome</keyword>
<evidence type="ECO:0000313" key="10">
    <source>
        <dbReference type="Proteomes" id="UP001652582"/>
    </source>
</evidence>
<evidence type="ECO:0000259" key="9">
    <source>
        <dbReference type="SMART" id="SM01060"/>
    </source>
</evidence>
<dbReference type="InterPro" id="IPR020835">
    <property type="entry name" value="Catalase_sf"/>
</dbReference>
<dbReference type="PANTHER" id="PTHR11465:SF9">
    <property type="entry name" value="CATALASE"/>
    <property type="match status" value="1"/>
</dbReference>
<keyword evidence="6" id="KW-0408">Iron</keyword>
<evidence type="ECO:0000256" key="1">
    <source>
        <dbReference type="ARBA" id="ARBA00005329"/>
    </source>
</evidence>
<keyword evidence="5" id="KW-0560">Oxidoreductase</keyword>
<dbReference type="InterPro" id="IPR018028">
    <property type="entry name" value="Catalase"/>
</dbReference>
<proteinExistence type="inferred from homology"/>
<name>A0ABM3LHP5_BICAN</name>
<evidence type="ECO:0000256" key="6">
    <source>
        <dbReference type="ARBA" id="ARBA00023004"/>
    </source>
</evidence>
<evidence type="ECO:0000256" key="3">
    <source>
        <dbReference type="ARBA" id="ARBA00022617"/>
    </source>
</evidence>
<keyword evidence="2" id="KW-0575">Peroxidase</keyword>
<comment type="similarity">
    <text evidence="1">Belongs to the catalase family.</text>
</comment>
<keyword evidence="7" id="KW-0376">Hydrogen peroxide</keyword>
<dbReference type="InterPro" id="IPR011614">
    <property type="entry name" value="Catalase_core"/>
</dbReference>
<evidence type="ECO:0000256" key="4">
    <source>
        <dbReference type="ARBA" id="ARBA00022723"/>
    </source>
</evidence>
<dbReference type="PIRSF" id="PIRSF038928">
    <property type="entry name" value="Catalase_clade1-3"/>
    <property type="match status" value="1"/>
</dbReference>
<reference evidence="11" key="1">
    <citation type="submission" date="2025-08" db="UniProtKB">
        <authorList>
            <consortium name="RefSeq"/>
        </authorList>
    </citation>
    <scope>IDENTIFICATION</scope>
</reference>
<organism evidence="10 11">
    <name type="scientific">Bicyclus anynana</name>
    <name type="common">Squinting bush brown butterfly</name>
    <dbReference type="NCBI Taxonomy" id="110368"/>
    <lineage>
        <taxon>Eukaryota</taxon>
        <taxon>Metazoa</taxon>
        <taxon>Ecdysozoa</taxon>
        <taxon>Arthropoda</taxon>
        <taxon>Hexapoda</taxon>
        <taxon>Insecta</taxon>
        <taxon>Pterygota</taxon>
        <taxon>Neoptera</taxon>
        <taxon>Endopterygota</taxon>
        <taxon>Lepidoptera</taxon>
        <taxon>Glossata</taxon>
        <taxon>Ditrysia</taxon>
        <taxon>Papilionoidea</taxon>
        <taxon>Nymphalidae</taxon>
        <taxon>Satyrinae</taxon>
        <taxon>Satyrini</taxon>
        <taxon>Mycalesina</taxon>
        <taxon>Bicyclus</taxon>
    </lineage>
</organism>
<gene>
    <name evidence="11" type="primary">LOC128198265</name>
</gene>
<dbReference type="SUPFAM" id="SSF56634">
    <property type="entry name" value="Heme-dependent catalase-like"/>
    <property type="match status" value="1"/>
</dbReference>
<feature type="chain" id="PRO_5045271650" evidence="8">
    <location>
        <begin position="17"/>
        <end position="487"/>
    </location>
</feature>
<dbReference type="PANTHER" id="PTHR11465">
    <property type="entry name" value="CATALASE"/>
    <property type="match status" value="1"/>
</dbReference>